<feature type="non-terminal residue" evidence="1">
    <location>
        <position position="182"/>
    </location>
</feature>
<dbReference type="AlphaFoldDB" id="A0A2N6JUL5"/>
<keyword evidence="2" id="KW-1185">Reference proteome</keyword>
<protein>
    <submittedName>
        <fullName evidence="1">Uncharacterized protein</fullName>
    </submittedName>
</protein>
<organism evidence="1 2">
    <name type="scientific">Fischerella muscicola CCMEE 5323</name>
    <dbReference type="NCBI Taxonomy" id="2019572"/>
    <lineage>
        <taxon>Bacteria</taxon>
        <taxon>Bacillati</taxon>
        <taxon>Cyanobacteriota</taxon>
        <taxon>Cyanophyceae</taxon>
        <taxon>Nostocales</taxon>
        <taxon>Hapalosiphonaceae</taxon>
        <taxon>Fischerella</taxon>
    </lineage>
</organism>
<gene>
    <name evidence="1" type="ORF">CEN44_28385</name>
</gene>
<proteinExistence type="predicted"/>
<feature type="non-terminal residue" evidence="1">
    <location>
        <position position="1"/>
    </location>
</feature>
<dbReference type="RefSeq" id="WP_180977282.1">
    <property type="nucleotide sequence ID" value="NZ_CAWNVR010000139.1"/>
</dbReference>
<comment type="caution">
    <text evidence="1">The sequence shown here is derived from an EMBL/GenBank/DDBJ whole genome shotgun (WGS) entry which is preliminary data.</text>
</comment>
<sequence length="182" mass="20523">ANLIIAAIGIVFVKKWNLRYRVLAQKLSKSNISNSVAKFNFGKSLETRLEKLTQEQNGNVIVYGGFSPFVGSGSDIGGWSFSLNISKGREEIGKTQQPIPFEVEELYKHVFNSIRDLDLYGLTIEDKVCVNGQEIQNNSLFLPNPFSHPSYQVDSSVIKKFVNTDTKHIRAYKHIKVITWNG</sequence>
<evidence type="ECO:0000313" key="2">
    <source>
        <dbReference type="Proteomes" id="UP000235036"/>
    </source>
</evidence>
<name>A0A2N6JUL5_FISMU</name>
<dbReference type="Proteomes" id="UP000235036">
    <property type="component" value="Unassembled WGS sequence"/>
</dbReference>
<evidence type="ECO:0000313" key="1">
    <source>
        <dbReference type="EMBL" id="PLZ81844.1"/>
    </source>
</evidence>
<dbReference type="EMBL" id="NRQW01000710">
    <property type="protein sequence ID" value="PLZ81844.1"/>
    <property type="molecule type" value="Genomic_DNA"/>
</dbReference>
<accession>A0A2N6JUL5</accession>
<reference evidence="1 2" key="1">
    <citation type="submission" date="2017-08" db="EMBL/GenBank/DDBJ databases">
        <title>Genomes of Fischerella (Mastigocladus) sp. strains.</title>
        <authorList>
            <person name="Miller S.R."/>
        </authorList>
    </citation>
    <scope>NUCLEOTIDE SEQUENCE [LARGE SCALE GENOMIC DNA]</scope>
    <source>
        <strain evidence="1 2">CCMEE 5323</strain>
    </source>
</reference>